<sequence length="163" mass="18140">MRDSQKSGGSYSKDDRSSIKIDDCACLFRTSAYLYGRFACCVFWGKRKREHPSTVCFPVLKNLSHLEDLILCASPASLPSACSWAELCPNLIYIRYKCSSDALCEDHLPGNAHFSLCYGLKARSILKIAGSCIECCVGRLQLGSWMDGKELEIIIGFCEQMAM</sequence>
<proteinExistence type="predicted"/>
<dbReference type="AlphaFoldDB" id="A0A2J6QMR2"/>
<dbReference type="EMBL" id="KZ613465">
    <property type="protein sequence ID" value="PMD27529.1"/>
    <property type="molecule type" value="Genomic_DNA"/>
</dbReference>
<reference evidence="1 2" key="1">
    <citation type="submission" date="2016-05" db="EMBL/GenBank/DDBJ databases">
        <title>A degradative enzymes factory behind the ericoid mycorrhizal symbiosis.</title>
        <authorList>
            <consortium name="DOE Joint Genome Institute"/>
            <person name="Martino E."/>
            <person name="Morin E."/>
            <person name="Grelet G."/>
            <person name="Kuo A."/>
            <person name="Kohler A."/>
            <person name="Daghino S."/>
            <person name="Barry K."/>
            <person name="Choi C."/>
            <person name="Cichocki N."/>
            <person name="Clum A."/>
            <person name="Copeland A."/>
            <person name="Hainaut M."/>
            <person name="Haridas S."/>
            <person name="Labutti K."/>
            <person name="Lindquist E."/>
            <person name="Lipzen A."/>
            <person name="Khouja H.-R."/>
            <person name="Murat C."/>
            <person name="Ohm R."/>
            <person name="Olson A."/>
            <person name="Spatafora J."/>
            <person name="Veneault-Fourrey C."/>
            <person name="Henrissat B."/>
            <person name="Grigoriev I."/>
            <person name="Martin F."/>
            <person name="Perotto S."/>
        </authorList>
    </citation>
    <scope>NUCLEOTIDE SEQUENCE [LARGE SCALE GENOMIC DNA]</scope>
    <source>
        <strain evidence="1 2">UAMH 7357</strain>
    </source>
</reference>
<accession>A0A2J6QMR2</accession>
<organism evidence="1 2">
    <name type="scientific">Hyaloscypha hepaticicola</name>
    <dbReference type="NCBI Taxonomy" id="2082293"/>
    <lineage>
        <taxon>Eukaryota</taxon>
        <taxon>Fungi</taxon>
        <taxon>Dikarya</taxon>
        <taxon>Ascomycota</taxon>
        <taxon>Pezizomycotina</taxon>
        <taxon>Leotiomycetes</taxon>
        <taxon>Helotiales</taxon>
        <taxon>Hyaloscyphaceae</taxon>
        <taxon>Hyaloscypha</taxon>
    </lineage>
</organism>
<gene>
    <name evidence="1" type="ORF">NA56DRAFT_137388</name>
</gene>
<protein>
    <submittedName>
        <fullName evidence="1">Uncharacterized protein</fullName>
    </submittedName>
</protein>
<evidence type="ECO:0000313" key="2">
    <source>
        <dbReference type="Proteomes" id="UP000235672"/>
    </source>
</evidence>
<dbReference type="Proteomes" id="UP000235672">
    <property type="component" value="Unassembled WGS sequence"/>
</dbReference>
<evidence type="ECO:0000313" key="1">
    <source>
        <dbReference type="EMBL" id="PMD27529.1"/>
    </source>
</evidence>
<name>A0A2J6QMR2_9HELO</name>
<keyword evidence="2" id="KW-1185">Reference proteome</keyword>